<name>A0A0K1EQB0_CHOCO</name>
<dbReference type="Proteomes" id="UP000067626">
    <property type="component" value="Chromosome"/>
</dbReference>
<evidence type="ECO:0000313" key="2">
    <source>
        <dbReference type="EMBL" id="AKT43036.1"/>
    </source>
</evidence>
<evidence type="ECO:0000313" key="3">
    <source>
        <dbReference type="Proteomes" id="UP000067626"/>
    </source>
</evidence>
<sequence length="175" mass="18449">MNRRLVIGPGLVALAAVVSPGLSPASAGDPAAGGPEGSAAEELLLDGDTLPTEPSKPPTVAEWLAAPRVKFARQGPAAATCRAQVVRAWLRVRCEGQVFAVSLVGGAPEGVAFWIGGPVDAPFGELLTPMRRGDRRVFQFWAPGKDEDGMFAPKPMVVVQEQWVEGQRSPVLTAW</sequence>
<protein>
    <recommendedName>
        <fullName evidence="4">Secreted protein</fullName>
    </recommendedName>
</protein>
<evidence type="ECO:0000256" key="1">
    <source>
        <dbReference type="SAM" id="SignalP"/>
    </source>
</evidence>
<dbReference type="AlphaFoldDB" id="A0A0K1EQB0"/>
<accession>A0A0K1EQB0</accession>
<feature type="signal peptide" evidence="1">
    <location>
        <begin position="1"/>
        <end position="27"/>
    </location>
</feature>
<dbReference type="KEGG" id="ccro:CMC5_072630"/>
<evidence type="ECO:0008006" key="4">
    <source>
        <dbReference type="Google" id="ProtNLM"/>
    </source>
</evidence>
<proteinExistence type="predicted"/>
<feature type="chain" id="PRO_5005459813" description="Secreted protein" evidence="1">
    <location>
        <begin position="28"/>
        <end position="175"/>
    </location>
</feature>
<dbReference type="EMBL" id="CP012159">
    <property type="protein sequence ID" value="AKT43036.1"/>
    <property type="molecule type" value="Genomic_DNA"/>
</dbReference>
<gene>
    <name evidence="2" type="ORF">CMC5_072630</name>
</gene>
<reference evidence="2 3" key="1">
    <citation type="submission" date="2015-07" db="EMBL/GenBank/DDBJ databases">
        <title>Genome analysis of myxobacterium Chondromyces crocatus Cm c5 reveals a high potential for natural compound synthesis and the genetic basis for the loss of fruiting body formation.</title>
        <authorList>
            <person name="Zaburannyi N."/>
            <person name="Bunk B."/>
            <person name="Maier J."/>
            <person name="Overmann J."/>
            <person name="Mueller R."/>
        </authorList>
    </citation>
    <scope>NUCLEOTIDE SEQUENCE [LARGE SCALE GENOMIC DNA]</scope>
    <source>
        <strain evidence="2 3">Cm c5</strain>
    </source>
</reference>
<organism evidence="2 3">
    <name type="scientific">Chondromyces crocatus</name>
    <dbReference type="NCBI Taxonomy" id="52"/>
    <lineage>
        <taxon>Bacteria</taxon>
        <taxon>Pseudomonadati</taxon>
        <taxon>Myxococcota</taxon>
        <taxon>Polyangia</taxon>
        <taxon>Polyangiales</taxon>
        <taxon>Polyangiaceae</taxon>
        <taxon>Chondromyces</taxon>
    </lineage>
</organism>
<keyword evidence="1" id="KW-0732">Signal</keyword>
<keyword evidence="3" id="KW-1185">Reference proteome</keyword>
<dbReference type="RefSeq" id="WP_050434570.1">
    <property type="nucleotide sequence ID" value="NZ_CP012159.1"/>
</dbReference>
<dbReference type="STRING" id="52.CMC5_072630"/>